<accession>A0AC61RGF6</accession>
<name>A0AC61RGF6_9BACT</name>
<evidence type="ECO:0000313" key="2">
    <source>
        <dbReference type="Proteomes" id="UP000306319"/>
    </source>
</evidence>
<dbReference type="EMBL" id="SRYB01000019">
    <property type="protein sequence ID" value="TGY77831.1"/>
    <property type="molecule type" value="Genomic_DNA"/>
</dbReference>
<protein>
    <submittedName>
        <fullName evidence="1">Bifunctional (P)ppGpp synthetase/guanosine-3',5'-bis(Diphosphate) 3'-pyrophosphohydrolase</fullName>
    </submittedName>
</protein>
<dbReference type="Proteomes" id="UP000306319">
    <property type="component" value="Unassembled WGS sequence"/>
</dbReference>
<proteinExistence type="predicted"/>
<gene>
    <name evidence="1" type="ORF">E5331_12555</name>
</gene>
<organism evidence="1 2">
    <name type="scientific">Lepagella muris</name>
    <dbReference type="NCBI Taxonomy" id="3032870"/>
    <lineage>
        <taxon>Bacteria</taxon>
        <taxon>Pseudomonadati</taxon>
        <taxon>Bacteroidota</taxon>
        <taxon>Bacteroidia</taxon>
        <taxon>Bacteroidales</taxon>
        <taxon>Muribaculaceae</taxon>
        <taxon>Lepagella</taxon>
    </lineage>
</organism>
<comment type="caution">
    <text evidence="1">The sequence shown here is derived from an EMBL/GenBank/DDBJ whole genome shotgun (WGS) entry which is preliminary data.</text>
</comment>
<sequence>MTKYLSQTPEEEDQMVENAFHEVLEAYLASNHRKKVEIIERAYRFAKNAHKGIRRRSGEPYILHPIAVAKIVISELGLGSTSICAALLHDVIEDTEFTREDIEADFGTKVADIVEGLTKISGGIFGDKASIQAENFRKLLLSMSSDIRVILIKMADRLHNMRTLGAMRPEKQYKIAGETLYIYAPLAHRLGLFKIKLELEDLAFKYEHPTQYAEIMEKLSETADHREKIVEEFVRPVRKMLDDAGFKYEIKARVKSAYSIFNKMQTKKIPFEEIYDIYAVRVIFENDDDALEKIRCWQIYTFFTDGHRVHPDRLRDWTSIPKANGYRALHLTAMGPEGKWIEVQIRSRKMDEIAELGYAAHWKYKTGVQEDDSELDSWMNTVKDILANPEPNAIDFLDTIKLNLFASEIYVFTPKGDLITLPAGSTVLDMAFSIHSQVGTHCLAGKISHKLVPLSHKLDSGDQVEIITSDSQYPQPEWIEFCNSAKAKNRLRSILRKDRKVLLEKGKRIFEECLAKENIQSSNQIITKILGNHHLQSRDDLYMMLANDEINISHKELKDLISTRKSLMKKLLRNPFSSKKDGDNQMKQPVNRKEVYTLRPDDSTPNYRLESCCSPIPGDDVFGFVDEDENVVVHKIDCPVAMRLKSAYGSRLVATSWGGIAKRFSAVISIDGIDRHGILEEITATISTKMNINIRSLNIAAKQEVFHCDLTVLIDTAETVGAICDALKHIKGVKFAHRIS</sequence>
<evidence type="ECO:0000313" key="1">
    <source>
        <dbReference type="EMBL" id="TGY77831.1"/>
    </source>
</evidence>
<keyword evidence="2" id="KW-1185">Reference proteome</keyword>
<reference evidence="1" key="1">
    <citation type="submission" date="2019-04" db="EMBL/GenBank/DDBJ databases">
        <title>Microbes associate with the intestines of laboratory mice.</title>
        <authorList>
            <person name="Navarre W."/>
            <person name="Wong E."/>
            <person name="Huang K."/>
            <person name="Tropini C."/>
            <person name="Ng K."/>
            <person name="Yu B."/>
        </authorList>
    </citation>
    <scope>NUCLEOTIDE SEQUENCE</scope>
    <source>
        <strain evidence="1">NM04_E33</strain>
    </source>
</reference>